<evidence type="ECO:0000313" key="2">
    <source>
        <dbReference type="Proteomes" id="UP000826195"/>
    </source>
</evidence>
<keyword evidence="2" id="KW-1185">Reference proteome</keyword>
<dbReference type="AlphaFoldDB" id="A0AAV7HTQ8"/>
<accession>A0AAV7HTQ8</accession>
<dbReference type="EMBL" id="JAHXZJ010002982">
    <property type="protein sequence ID" value="KAH0534786.1"/>
    <property type="molecule type" value="Genomic_DNA"/>
</dbReference>
<protein>
    <submittedName>
        <fullName evidence="1">Uncharacterized protein</fullName>
    </submittedName>
</protein>
<reference evidence="1 2" key="1">
    <citation type="journal article" date="2021" name="J. Hered.">
        <title>A chromosome-level genome assembly of the parasitoid wasp, Cotesia glomerata (Hymenoptera: Braconidae).</title>
        <authorList>
            <person name="Pinto B.J."/>
            <person name="Weis J.J."/>
            <person name="Gamble T."/>
            <person name="Ode P.J."/>
            <person name="Paul R."/>
            <person name="Zaspel J.M."/>
        </authorList>
    </citation>
    <scope>NUCLEOTIDE SEQUENCE [LARGE SCALE GENOMIC DNA]</scope>
    <source>
        <strain evidence="1">CgM1</strain>
    </source>
</reference>
<gene>
    <name evidence="1" type="ORF">KQX54_008404</name>
</gene>
<evidence type="ECO:0000313" key="1">
    <source>
        <dbReference type="EMBL" id="KAH0534786.1"/>
    </source>
</evidence>
<organism evidence="1 2">
    <name type="scientific">Cotesia glomerata</name>
    <name type="common">Lepidopteran parasitic wasp</name>
    <name type="synonym">Apanteles glomeratus</name>
    <dbReference type="NCBI Taxonomy" id="32391"/>
    <lineage>
        <taxon>Eukaryota</taxon>
        <taxon>Metazoa</taxon>
        <taxon>Ecdysozoa</taxon>
        <taxon>Arthropoda</taxon>
        <taxon>Hexapoda</taxon>
        <taxon>Insecta</taxon>
        <taxon>Pterygota</taxon>
        <taxon>Neoptera</taxon>
        <taxon>Endopterygota</taxon>
        <taxon>Hymenoptera</taxon>
        <taxon>Apocrita</taxon>
        <taxon>Ichneumonoidea</taxon>
        <taxon>Braconidae</taxon>
        <taxon>Microgastrinae</taxon>
        <taxon>Cotesia</taxon>
    </lineage>
</organism>
<sequence length="177" mass="20440">MIEHYKKILRGSNHNDLEDKETIPEQEVEHRNTIHNEELDEEFTMKKLKDTLTKLKNGKAAGEDGITIKFIKTIPTTRLVELLNMINSIWTRCEMPTETIEHLLICREARMLCTPKIADKIQALTDGKYDADLQFLVKELLRGPPNIEICLLFKVIENKINSPDSDAEKDCRCMGCR</sequence>
<proteinExistence type="predicted"/>
<name>A0AAV7HTQ8_COTGL</name>
<dbReference type="Proteomes" id="UP000826195">
    <property type="component" value="Unassembled WGS sequence"/>
</dbReference>
<comment type="caution">
    <text evidence="1">The sequence shown here is derived from an EMBL/GenBank/DDBJ whole genome shotgun (WGS) entry which is preliminary data.</text>
</comment>